<sequence>MVGWVGKKTLLLITILLIGIVWSPYSLNVKGANASTAGTKAEERKLDFYSTEDITPVIKSMKNDNKDDSIIKEKQFLNEGKIKVEWKQANKENKVTNQESTDIAYSVNEVKKSPELQKALHDALIDGKKVYLYGGLTFDEYRQLLNIDEITIDASKENSKPMKVHFGNEKQKGPKKENPHSLAWKDEDVHDIIGYTIKDVPQKLFVSDINVSSKNGTLPPTTKHYIQEILNSLVITVESTAEEEPGITSFNFLRKNAAKADSKIVKSNGTFSASAYYNSLLLGRIYTDWYLKQSYDESDGTYDYFTVEDYTQIQGYNGGYPYYLKVDHDIPYDSDHIYDWDPDDDSDNPYNISIGFPWSISFSFDLGGEPTVDEIGSLNYDYGRWEIKNGIGGSLENGDIFKPTTSWKSSGTYASMDIRHWCNFTEVSGNMTAQAYHKLDVDYDYTTPVQ</sequence>
<proteinExistence type="predicted"/>
<dbReference type="RefSeq" id="WP_055441459.1">
    <property type="nucleotide sequence ID" value="NZ_BAABDZ010000034.1"/>
</dbReference>
<gene>
    <name evidence="1" type="ORF">Ga0061060_11060</name>
</gene>
<reference evidence="2" key="1">
    <citation type="submission" date="2015-08" db="EMBL/GenBank/DDBJ databases">
        <authorList>
            <person name="Varghese N."/>
        </authorList>
    </citation>
    <scope>NUCLEOTIDE SEQUENCE [LARGE SCALE GENOMIC DNA]</scope>
    <source>
        <strain evidence="2">DSM 27374</strain>
    </source>
</reference>
<dbReference type="OrthoDB" id="2918548at2"/>
<accession>A0A0K6GP60</accession>
<dbReference type="Proteomes" id="UP000182738">
    <property type="component" value="Unassembled WGS sequence"/>
</dbReference>
<protein>
    <submittedName>
        <fullName evidence="1">Uncharacterized protein</fullName>
    </submittedName>
</protein>
<name>A0A0K6GP60_9BACL</name>
<evidence type="ECO:0000313" key="2">
    <source>
        <dbReference type="Proteomes" id="UP000182738"/>
    </source>
</evidence>
<dbReference type="EMBL" id="CYGZ01000010">
    <property type="protein sequence ID" value="CUA80494.1"/>
    <property type="molecule type" value="Genomic_DNA"/>
</dbReference>
<evidence type="ECO:0000313" key="1">
    <source>
        <dbReference type="EMBL" id="CUA80494.1"/>
    </source>
</evidence>
<keyword evidence="2" id="KW-1185">Reference proteome</keyword>
<dbReference type="AlphaFoldDB" id="A0A0K6GP60"/>
<organism evidence="1 2">
    <name type="scientific">Anoxybacillus suryakundensis</name>
    <dbReference type="NCBI Taxonomy" id="1325335"/>
    <lineage>
        <taxon>Bacteria</taxon>
        <taxon>Bacillati</taxon>
        <taxon>Bacillota</taxon>
        <taxon>Bacilli</taxon>
        <taxon>Bacillales</taxon>
        <taxon>Anoxybacillaceae</taxon>
        <taxon>Anoxybacillus</taxon>
    </lineage>
</organism>